<dbReference type="SUPFAM" id="SSF51556">
    <property type="entry name" value="Metallo-dependent hydrolases"/>
    <property type="match status" value="1"/>
</dbReference>
<comment type="catalytic activity">
    <reaction evidence="1">
        <text>(S)-allantoin + H2O = allantoate + H(+)</text>
        <dbReference type="Rhea" id="RHEA:17029"/>
        <dbReference type="ChEBI" id="CHEBI:15377"/>
        <dbReference type="ChEBI" id="CHEBI:15378"/>
        <dbReference type="ChEBI" id="CHEBI:15678"/>
        <dbReference type="ChEBI" id="CHEBI:17536"/>
        <dbReference type="EC" id="3.5.2.5"/>
    </reaction>
</comment>
<dbReference type="GO" id="GO:0004038">
    <property type="term" value="F:allantoinase activity"/>
    <property type="evidence" value="ECO:0007669"/>
    <property type="project" value="UniProtKB-EC"/>
</dbReference>
<dbReference type="InterPro" id="IPR006680">
    <property type="entry name" value="Amidohydro-rel"/>
</dbReference>
<evidence type="ECO:0000313" key="11">
    <source>
        <dbReference type="EMBL" id="ELU15395.1"/>
    </source>
</evidence>
<dbReference type="EMBL" id="AMQN01000634">
    <property type="status" value="NOT_ANNOTATED_CDS"/>
    <property type="molecule type" value="Genomic_DNA"/>
</dbReference>
<reference evidence="12" key="3">
    <citation type="submission" date="2015-06" db="UniProtKB">
        <authorList>
            <consortium name="EnsemblMetazoa"/>
        </authorList>
    </citation>
    <scope>IDENTIFICATION</scope>
</reference>
<dbReference type="AlphaFoldDB" id="R7VI57"/>
<keyword evidence="8" id="KW-0378">Hydrolase</keyword>
<dbReference type="InterPro" id="IPR032466">
    <property type="entry name" value="Metal_Hydrolase"/>
</dbReference>
<keyword evidence="7" id="KW-0479">Metal-binding</keyword>
<evidence type="ECO:0000256" key="5">
    <source>
        <dbReference type="ARBA" id="ARBA00011881"/>
    </source>
</evidence>
<evidence type="ECO:0000256" key="4">
    <source>
        <dbReference type="ARBA" id="ARBA00010368"/>
    </source>
</evidence>
<dbReference type="GO" id="GO:0008270">
    <property type="term" value="F:zinc ion binding"/>
    <property type="evidence" value="ECO:0007669"/>
    <property type="project" value="InterPro"/>
</dbReference>
<evidence type="ECO:0000259" key="10">
    <source>
        <dbReference type="Pfam" id="PF01979"/>
    </source>
</evidence>
<dbReference type="HOGENOM" id="CLU_015572_4_0_1"/>
<dbReference type="InterPro" id="IPR017593">
    <property type="entry name" value="Allantoinase"/>
</dbReference>
<comment type="pathway">
    <text evidence="3">Nitrogen metabolism; (S)-allantoin degradation; allantoate from (S)-allantoin: step 1/1.</text>
</comment>
<dbReference type="Pfam" id="PF01979">
    <property type="entry name" value="Amidohydro_1"/>
    <property type="match status" value="1"/>
</dbReference>
<dbReference type="NCBIfam" id="TIGR03178">
    <property type="entry name" value="allantoinase"/>
    <property type="match status" value="1"/>
</dbReference>
<dbReference type="STRING" id="283909.R7VI57"/>
<evidence type="ECO:0000256" key="2">
    <source>
        <dbReference type="ARBA" id="ARBA00001947"/>
    </source>
</evidence>
<dbReference type="EnsemblMetazoa" id="CapteT19397">
    <property type="protein sequence ID" value="CapteP19397"/>
    <property type="gene ID" value="CapteG19397"/>
</dbReference>
<evidence type="ECO:0000256" key="1">
    <source>
        <dbReference type="ARBA" id="ARBA00001756"/>
    </source>
</evidence>
<evidence type="ECO:0000256" key="7">
    <source>
        <dbReference type="ARBA" id="ARBA00022723"/>
    </source>
</evidence>
<evidence type="ECO:0000313" key="13">
    <source>
        <dbReference type="Proteomes" id="UP000014760"/>
    </source>
</evidence>
<dbReference type="GO" id="GO:0050897">
    <property type="term" value="F:cobalt ion binding"/>
    <property type="evidence" value="ECO:0007669"/>
    <property type="project" value="InterPro"/>
</dbReference>
<feature type="domain" description="Amidohydrolase-related" evidence="10">
    <location>
        <begin position="33"/>
        <end position="410"/>
    </location>
</feature>
<accession>R7VI57</accession>
<reference evidence="13" key="1">
    <citation type="submission" date="2012-12" db="EMBL/GenBank/DDBJ databases">
        <authorList>
            <person name="Hellsten U."/>
            <person name="Grimwood J."/>
            <person name="Chapman J.A."/>
            <person name="Shapiro H."/>
            <person name="Aerts A."/>
            <person name="Otillar R.P."/>
            <person name="Terry A.Y."/>
            <person name="Boore J.L."/>
            <person name="Simakov O."/>
            <person name="Marletaz F."/>
            <person name="Cho S.-J."/>
            <person name="Edsinger-Gonzales E."/>
            <person name="Havlak P."/>
            <person name="Kuo D.-H."/>
            <person name="Larsson T."/>
            <person name="Lv J."/>
            <person name="Arendt D."/>
            <person name="Savage R."/>
            <person name="Osoegawa K."/>
            <person name="de Jong P."/>
            <person name="Lindberg D.R."/>
            <person name="Seaver E.C."/>
            <person name="Weisblat D.A."/>
            <person name="Putnam N.H."/>
            <person name="Grigoriev I.V."/>
            <person name="Rokhsar D.S."/>
        </authorList>
    </citation>
    <scope>NUCLEOTIDE SEQUENCE</scope>
    <source>
        <strain evidence="13">I ESC-2004</strain>
    </source>
</reference>
<dbReference type="FunFam" id="3.20.20.140:FF:000032">
    <property type="entry name" value="Allantoinase Dal1"/>
    <property type="match status" value="1"/>
</dbReference>
<dbReference type="Proteomes" id="UP000014760">
    <property type="component" value="Unassembled WGS sequence"/>
</dbReference>
<protein>
    <recommendedName>
        <fullName evidence="6">allantoinase</fullName>
        <ecNumber evidence="6">3.5.2.5</ecNumber>
    </recommendedName>
</protein>
<dbReference type="UniPathway" id="UPA00395">
    <property type="reaction ID" value="UER00653"/>
</dbReference>
<keyword evidence="13" id="KW-1185">Reference proteome</keyword>
<comment type="subunit">
    <text evidence="5">Homotetramer.</text>
</comment>
<keyword evidence="9" id="KW-0862">Zinc</keyword>
<organism evidence="11">
    <name type="scientific">Capitella teleta</name>
    <name type="common">Polychaete worm</name>
    <dbReference type="NCBI Taxonomy" id="283909"/>
    <lineage>
        <taxon>Eukaryota</taxon>
        <taxon>Metazoa</taxon>
        <taxon>Spiralia</taxon>
        <taxon>Lophotrochozoa</taxon>
        <taxon>Annelida</taxon>
        <taxon>Polychaeta</taxon>
        <taxon>Sedentaria</taxon>
        <taxon>Scolecida</taxon>
        <taxon>Capitellidae</taxon>
        <taxon>Capitella</taxon>
    </lineage>
</organism>
<dbReference type="PANTHER" id="PTHR43668">
    <property type="entry name" value="ALLANTOINASE"/>
    <property type="match status" value="1"/>
</dbReference>
<evidence type="ECO:0000313" key="12">
    <source>
        <dbReference type="EnsemblMetazoa" id="CapteP19397"/>
    </source>
</evidence>
<evidence type="ECO:0000256" key="9">
    <source>
        <dbReference type="ARBA" id="ARBA00022833"/>
    </source>
</evidence>
<dbReference type="InterPro" id="IPR011059">
    <property type="entry name" value="Metal-dep_hydrolase_composite"/>
</dbReference>
<dbReference type="GO" id="GO:0006145">
    <property type="term" value="P:purine nucleobase catabolic process"/>
    <property type="evidence" value="ECO:0007669"/>
    <property type="project" value="TreeGrafter"/>
</dbReference>
<dbReference type="Gene3D" id="3.20.20.140">
    <property type="entry name" value="Metal-dependent hydrolases"/>
    <property type="match status" value="1"/>
</dbReference>
<dbReference type="OrthoDB" id="1924787at2759"/>
<dbReference type="GO" id="GO:0000256">
    <property type="term" value="P:allantoin catabolic process"/>
    <property type="evidence" value="ECO:0007669"/>
    <property type="project" value="UniProtKB-UniPathway"/>
</dbReference>
<dbReference type="PANTHER" id="PTHR43668:SF2">
    <property type="entry name" value="ALLANTOINASE"/>
    <property type="match status" value="1"/>
</dbReference>
<dbReference type="FunCoup" id="R7VI57">
    <property type="interactions" value="103"/>
</dbReference>
<proteinExistence type="inferred from homology"/>
<sequence>MSQLFKGQRVIRGYDVIDPSGFDEVVDAGEELLMPGVIDCHVHVNDPGRDSWEGFSTATKAAAAGGISTIVDMPLNSIPSTTSRDAFNVKLDAAKGQLHVDVGFWGGVVPGNEAELPGMIEMGICGFKCFMIHSGVDEFQWTNEADIRAALRVLKGTDSVLMFHAELDVPGLQTEPKGDRVEYKTFLDSRPDVMEVEAIDLVCRLCQEYQVPCHIVHLATADALPLIRKCKQQGAPLTVETTHHYLTLAAEDVPNGATQYKCCPPIRSQQNQDDLWGGVLSGDIDMVVSDHSPCTTDLKTQGSGDFIAAWGGISSVQFGLSLLWTNLKSRGMNIHDLHRLLTTNTAKLPGLSKLKGSIEAGKHADFVIWAPESTFKITEDIIQHKNKLTPYMNRTLNGVISRTVVRGKTVYHNGKFNETPQGKATFRKN</sequence>
<comment type="cofactor">
    <cofactor evidence="2">
        <name>Zn(2+)</name>
        <dbReference type="ChEBI" id="CHEBI:29105"/>
    </cofactor>
</comment>
<dbReference type="OMA" id="SRLHVCH"/>
<dbReference type="EC" id="3.5.2.5" evidence="6"/>
<evidence type="ECO:0000256" key="6">
    <source>
        <dbReference type="ARBA" id="ARBA00012863"/>
    </source>
</evidence>
<reference evidence="11 13" key="2">
    <citation type="journal article" date="2013" name="Nature">
        <title>Insights into bilaterian evolution from three spiralian genomes.</title>
        <authorList>
            <person name="Simakov O."/>
            <person name="Marletaz F."/>
            <person name="Cho S.J."/>
            <person name="Edsinger-Gonzales E."/>
            <person name="Havlak P."/>
            <person name="Hellsten U."/>
            <person name="Kuo D.H."/>
            <person name="Larsson T."/>
            <person name="Lv J."/>
            <person name="Arendt D."/>
            <person name="Savage R."/>
            <person name="Osoegawa K."/>
            <person name="de Jong P."/>
            <person name="Grimwood J."/>
            <person name="Chapman J.A."/>
            <person name="Shapiro H."/>
            <person name="Aerts A."/>
            <person name="Otillar R.P."/>
            <person name="Terry A.Y."/>
            <person name="Boore J.L."/>
            <person name="Grigoriev I.V."/>
            <person name="Lindberg D.R."/>
            <person name="Seaver E.C."/>
            <person name="Weisblat D.A."/>
            <person name="Putnam N.H."/>
            <person name="Rokhsar D.S."/>
        </authorList>
    </citation>
    <scope>NUCLEOTIDE SEQUENCE</scope>
    <source>
        <strain evidence="11 13">I ESC-2004</strain>
    </source>
</reference>
<name>R7VI57_CAPTE</name>
<dbReference type="EMBL" id="KB293808">
    <property type="protein sequence ID" value="ELU15395.1"/>
    <property type="molecule type" value="Genomic_DNA"/>
</dbReference>
<dbReference type="SUPFAM" id="SSF51338">
    <property type="entry name" value="Composite domain of metallo-dependent hydrolases"/>
    <property type="match status" value="1"/>
</dbReference>
<evidence type="ECO:0000256" key="8">
    <source>
        <dbReference type="ARBA" id="ARBA00022801"/>
    </source>
</evidence>
<dbReference type="GO" id="GO:0005737">
    <property type="term" value="C:cytoplasm"/>
    <property type="evidence" value="ECO:0007669"/>
    <property type="project" value="TreeGrafter"/>
</dbReference>
<gene>
    <name evidence="11" type="ORF">CAPTEDRAFT_19397</name>
</gene>
<dbReference type="InterPro" id="IPR050138">
    <property type="entry name" value="DHOase/Allantoinase_Hydrolase"/>
</dbReference>
<evidence type="ECO:0000256" key="3">
    <source>
        <dbReference type="ARBA" id="ARBA00004968"/>
    </source>
</evidence>
<comment type="similarity">
    <text evidence="4">Belongs to the metallo-dependent hydrolases superfamily. Allantoinase family.</text>
</comment>